<dbReference type="SUPFAM" id="SSF53474">
    <property type="entry name" value="alpha/beta-Hydrolases"/>
    <property type="match status" value="1"/>
</dbReference>
<feature type="domain" description="Carboxylesterase type B" evidence="7">
    <location>
        <begin position="26"/>
        <end position="495"/>
    </location>
</feature>
<dbReference type="Proteomes" id="UP000192223">
    <property type="component" value="Unplaced"/>
</dbReference>
<dbReference type="Gene3D" id="3.40.50.1820">
    <property type="entry name" value="alpha/beta hydrolase"/>
    <property type="match status" value="1"/>
</dbReference>
<organism evidence="8 9">
    <name type="scientific">Agrilus planipennis</name>
    <name type="common">Emerald ash borer</name>
    <name type="synonym">Agrilus marcopoli</name>
    <dbReference type="NCBI Taxonomy" id="224129"/>
    <lineage>
        <taxon>Eukaryota</taxon>
        <taxon>Metazoa</taxon>
        <taxon>Ecdysozoa</taxon>
        <taxon>Arthropoda</taxon>
        <taxon>Hexapoda</taxon>
        <taxon>Insecta</taxon>
        <taxon>Pterygota</taxon>
        <taxon>Neoptera</taxon>
        <taxon>Endopterygota</taxon>
        <taxon>Coleoptera</taxon>
        <taxon>Polyphaga</taxon>
        <taxon>Elateriformia</taxon>
        <taxon>Buprestoidea</taxon>
        <taxon>Buprestidae</taxon>
        <taxon>Agrilinae</taxon>
        <taxon>Agrilus</taxon>
    </lineage>
</organism>
<proteinExistence type="inferred from homology"/>
<comment type="similarity">
    <text evidence="1 6">Belongs to the type-B carboxylesterase/lipase family.</text>
</comment>
<keyword evidence="5" id="KW-0325">Glycoprotein</keyword>
<protein>
    <recommendedName>
        <fullName evidence="6">Carboxylic ester hydrolase</fullName>
        <ecNumber evidence="6">3.1.1.-</ecNumber>
    </recommendedName>
</protein>
<keyword evidence="4" id="KW-1015">Disulfide bond</keyword>
<dbReference type="AlphaFoldDB" id="A0A7F5R964"/>
<dbReference type="InParanoid" id="A0A7F5R964"/>
<accession>A0A7F5R964</accession>
<evidence type="ECO:0000256" key="2">
    <source>
        <dbReference type="ARBA" id="ARBA00022487"/>
    </source>
</evidence>
<dbReference type="OrthoDB" id="19653at2759"/>
<evidence type="ECO:0000256" key="5">
    <source>
        <dbReference type="ARBA" id="ARBA00023180"/>
    </source>
</evidence>
<dbReference type="PROSITE" id="PS00122">
    <property type="entry name" value="CARBOXYLESTERASE_B_1"/>
    <property type="match status" value="1"/>
</dbReference>
<keyword evidence="2" id="KW-0719">Serine esterase</keyword>
<dbReference type="InterPro" id="IPR002018">
    <property type="entry name" value="CarbesteraseB"/>
</dbReference>
<dbReference type="RefSeq" id="XP_025832490.1">
    <property type="nucleotide sequence ID" value="XM_025976705.1"/>
</dbReference>
<dbReference type="KEGG" id="apln:108735558"/>
<dbReference type="GO" id="GO:0052689">
    <property type="term" value="F:carboxylic ester hydrolase activity"/>
    <property type="evidence" value="ECO:0007669"/>
    <property type="project" value="UniProtKB-KW"/>
</dbReference>
<evidence type="ECO:0000256" key="6">
    <source>
        <dbReference type="RuleBase" id="RU361235"/>
    </source>
</evidence>
<reference evidence="9" key="1">
    <citation type="submission" date="2025-08" db="UniProtKB">
        <authorList>
            <consortium name="RefSeq"/>
        </authorList>
    </citation>
    <scope>IDENTIFICATION</scope>
    <source>
        <tissue evidence="9">Entire body</tissue>
    </source>
</reference>
<evidence type="ECO:0000256" key="4">
    <source>
        <dbReference type="ARBA" id="ARBA00023157"/>
    </source>
</evidence>
<gene>
    <name evidence="9" type="primary">LOC108735558</name>
</gene>
<keyword evidence="8" id="KW-1185">Reference proteome</keyword>
<dbReference type="InterPro" id="IPR050309">
    <property type="entry name" value="Type-B_Carboxylest/Lipase"/>
</dbReference>
<evidence type="ECO:0000313" key="8">
    <source>
        <dbReference type="Proteomes" id="UP000192223"/>
    </source>
</evidence>
<dbReference type="InterPro" id="IPR019826">
    <property type="entry name" value="Carboxylesterase_B_AS"/>
</dbReference>
<evidence type="ECO:0000259" key="7">
    <source>
        <dbReference type="Pfam" id="PF00135"/>
    </source>
</evidence>
<evidence type="ECO:0000256" key="3">
    <source>
        <dbReference type="ARBA" id="ARBA00022801"/>
    </source>
</evidence>
<sequence>MLDKTAGVVFVLFILYSKGINGYNLTIKTENGYIKGYEQRSSVNQSATYFAFRGIPYGEPPVGSLRFQDPRPVSSWNGVKEVTDWANLCVVLETSIAGSPVVGSEDCLYLNIYVPKTEKKNEELSLPVMVWYHGGGFVRGSSRPDPSYYIEKPVIIAAVSYRLGIMGFLSTHDENARGNAGLKDQTLGLKWIKNNIQHFGGNPDRITIFGQSAGGASVGYQLLSQRSTGLFNQAISQSGSTLNEWGFQENPLELTLKLARRFNITSNDTKEVIAGLQKIDMEVLIKNSQLDGLFLPSVEAESNEAFISQSSYDLWSAGKYHKVPLLIGYNSEEGANNRNSAPRYAQDPRNTIPAGLHVSKKSPIANEIVKAITQQYFPGNSYSNFTNCINFMTQHYFVRGIRKTIGDFAKSSAPLYFYKFTYVTKENYTRGVNGGAGHAEEGKYTWYSIPLANQNDVRMKDRMVTLWTNFAIYGNPTPKADALFNNVIWPEAHTNVPSVDDLRYLELGYDLVPGTSPDQADFLFWRSLFQKYATTTIYTY</sequence>
<dbReference type="PANTHER" id="PTHR11559">
    <property type="entry name" value="CARBOXYLESTERASE"/>
    <property type="match status" value="1"/>
</dbReference>
<dbReference type="Pfam" id="PF00135">
    <property type="entry name" value="COesterase"/>
    <property type="match status" value="1"/>
</dbReference>
<dbReference type="PROSITE" id="PS00941">
    <property type="entry name" value="CARBOXYLESTERASE_B_2"/>
    <property type="match status" value="1"/>
</dbReference>
<name>A0A7F5R964_AGRPL</name>
<dbReference type="InterPro" id="IPR029058">
    <property type="entry name" value="AB_hydrolase_fold"/>
</dbReference>
<keyword evidence="3 6" id="KW-0378">Hydrolase</keyword>
<evidence type="ECO:0000313" key="9">
    <source>
        <dbReference type="RefSeq" id="XP_025832490.1"/>
    </source>
</evidence>
<evidence type="ECO:0000256" key="1">
    <source>
        <dbReference type="ARBA" id="ARBA00005964"/>
    </source>
</evidence>
<dbReference type="EC" id="3.1.1.-" evidence="6"/>
<dbReference type="InterPro" id="IPR019819">
    <property type="entry name" value="Carboxylesterase_B_CS"/>
</dbReference>
<dbReference type="GeneID" id="108735558"/>